<organism evidence="8">
    <name type="scientific">Mesocestoides corti</name>
    <name type="common">Flatworm</name>
    <dbReference type="NCBI Taxonomy" id="53468"/>
    <lineage>
        <taxon>Eukaryota</taxon>
        <taxon>Metazoa</taxon>
        <taxon>Spiralia</taxon>
        <taxon>Lophotrochozoa</taxon>
        <taxon>Platyhelminthes</taxon>
        <taxon>Cestoda</taxon>
        <taxon>Eucestoda</taxon>
        <taxon>Cyclophyllidea</taxon>
        <taxon>Mesocestoididae</taxon>
        <taxon>Mesocestoides</taxon>
    </lineage>
</organism>
<dbReference type="PROSITE" id="PS50071">
    <property type="entry name" value="HOMEOBOX_2"/>
    <property type="match status" value="1"/>
</dbReference>
<keyword evidence="2 5" id="KW-0238">DNA-binding</keyword>
<feature type="DNA-binding region" description="Homeobox" evidence="5">
    <location>
        <begin position="65"/>
        <end position="124"/>
    </location>
</feature>
<dbReference type="InterPro" id="IPR017970">
    <property type="entry name" value="Homeobox_CS"/>
</dbReference>
<evidence type="ECO:0000256" key="6">
    <source>
        <dbReference type="RuleBase" id="RU000682"/>
    </source>
</evidence>
<evidence type="ECO:0000313" key="8">
    <source>
        <dbReference type="WBParaSite" id="MCU_010625-RA"/>
    </source>
</evidence>
<dbReference type="InterPro" id="IPR001356">
    <property type="entry name" value="HD"/>
</dbReference>
<dbReference type="GO" id="GO:0000981">
    <property type="term" value="F:DNA-binding transcription factor activity, RNA polymerase II-specific"/>
    <property type="evidence" value="ECO:0007669"/>
    <property type="project" value="InterPro"/>
</dbReference>
<evidence type="ECO:0000256" key="3">
    <source>
        <dbReference type="ARBA" id="ARBA00023155"/>
    </source>
</evidence>
<dbReference type="FunFam" id="1.10.10.60:FF:000679">
    <property type="entry name" value="Homeobox protein aristaless"/>
    <property type="match status" value="1"/>
</dbReference>
<dbReference type="CDD" id="cd00086">
    <property type="entry name" value="homeodomain"/>
    <property type="match status" value="1"/>
</dbReference>
<evidence type="ECO:0000259" key="7">
    <source>
        <dbReference type="PROSITE" id="PS50071"/>
    </source>
</evidence>
<dbReference type="WBParaSite" id="MCU_010625-RA">
    <property type="protein sequence ID" value="MCU_010625-RA"/>
    <property type="gene ID" value="MCU_010625"/>
</dbReference>
<protein>
    <submittedName>
        <fullName evidence="8">Homeobox domain-containing protein</fullName>
    </submittedName>
</protein>
<keyword evidence="3 5" id="KW-0371">Homeobox</keyword>
<dbReference type="PROSITE" id="PS00027">
    <property type="entry name" value="HOMEOBOX_1"/>
    <property type="match status" value="1"/>
</dbReference>
<dbReference type="GO" id="GO:0005634">
    <property type="term" value="C:nucleus"/>
    <property type="evidence" value="ECO:0007669"/>
    <property type="project" value="UniProtKB-SubCell"/>
</dbReference>
<evidence type="ECO:0000256" key="5">
    <source>
        <dbReference type="PROSITE-ProRule" id="PRU00108"/>
    </source>
</evidence>
<accession>A0A5K3FWB1</accession>
<feature type="domain" description="Homeobox" evidence="7">
    <location>
        <begin position="63"/>
        <end position="123"/>
    </location>
</feature>
<dbReference type="InterPro" id="IPR043562">
    <property type="entry name" value="RAX/RAX2"/>
</dbReference>
<dbReference type="PANTHER" id="PTHR46271:SF4">
    <property type="entry name" value="HOMEOBOX PROTEIN, PUTATIVE-RELATED"/>
    <property type="match status" value="1"/>
</dbReference>
<dbReference type="InterPro" id="IPR009057">
    <property type="entry name" value="Homeodomain-like_sf"/>
</dbReference>
<proteinExistence type="predicted"/>
<dbReference type="GO" id="GO:0000978">
    <property type="term" value="F:RNA polymerase II cis-regulatory region sequence-specific DNA binding"/>
    <property type="evidence" value="ECO:0007669"/>
    <property type="project" value="TreeGrafter"/>
</dbReference>
<dbReference type="SUPFAM" id="SSF46689">
    <property type="entry name" value="Homeodomain-like"/>
    <property type="match status" value="1"/>
</dbReference>
<dbReference type="Gene3D" id="1.10.10.60">
    <property type="entry name" value="Homeodomain-like"/>
    <property type="match status" value="1"/>
</dbReference>
<comment type="subcellular location">
    <subcellularLocation>
        <location evidence="1 5 6">Nucleus</location>
    </subcellularLocation>
</comment>
<evidence type="ECO:0000256" key="1">
    <source>
        <dbReference type="ARBA" id="ARBA00004123"/>
    </source>
</evidence>
<dbReference type="AlphaFoldDB" id="A0A5K3FWB1"/>
<keyword evidence="4 5" id="KW-0539">Nucleus</keyword>
<evidence type="ECO:0000256" key="2">
    <source>
        <dbReference type="ARBA" id="ARBA00023125"/>
    </source>
</evidence>
<evidence type="ECO:0000256" key="4">
    <source>
        <dbReference type="ARBA" id="ARBA00023242"/>
    </source>
</evidence>
<dbReference type="Pfam" id="PF00046">
    <property type="entry name" value="Homeodomain"/>
    <property type="match status" value="1"/>
</dbReference>
<dbReference type="GO" id="GO:0045944">
    <property type="term" value="P:positive regulation of transcription by RNA polymerase II"/>
    <property type="evidence" value="ECO:0007669"/>
    <property type="project" value="InterPro"/>
</dbReference>
<name>A0A5K3FWB1_MESCO</name>
<dbReference type="PANTHER" id="PTHR46271">
    <property type="entry name" value="HOMEOBOX PROTEIN, PUTATIVE-RELATED"/>
    <property type="match status" value="1"/>
</dbReference>
<reference evidence="8" key="1">
    <citation type="submission" date="2019-11" db="UniProtKB">
        <authorList>
            <consortium name="WormBaseParasite"/>
        </authorList>
    </citation>
    <scope>IDENTIFICATION</scope>
</reference>
<sequence length="201" mass="23285">MGSNKFAIDSILSNDFPKAPRDAAKPELDAQCTTEWNCEEGSHFQRSRRRVHINRETSRELLQNFRRNRTTFTTLQLHELEKAFEINHYPDFFNRENLAAKISLPELRIQIWFQNRRAKWRRQERFEEMQHARNLCETFPIPKTEACSTTFFEECGNKSTTKASPHACSEGAPSIAVNGTLLLPINAIIETHDSGPFCNND</sequence>
<dbReference type="SMART" id="SM00389">
    <property type="entry name" value="HOX"/>
    <property type="match status" value="1"/>
</dbReference>